<dbReference type="InterPro" id="IPR024019">
    <property type="entry name" value="CHP04096"/>
</dbReference>
<organism evidence="1 2">
    <name type="scientific">Acrocarpospora phusangensis</name>
    <dbReference type="NCBI Taxonomy" id="1070424"/>
    <lineage>
        <taxon>Bacteria</taxon>
        <taxon>Bacillati</taxon>
        <taxon>Actinomycetota</taxon>
        <taxon>Actinomycetes</taxon>
        <taxon>Streptosporangiales</taxon>
        <taxon>Streptosporangiaceae</taxon>
        <taxon>Acrocarpospora</taxon>
    </lineage>
</organism>
<reference evidence="1" key="1">
    <citation type="submission" date="2021-01" db="EMBL/GenBank/DDBJ databases">
        <title>Whole genome shotgun sequence of Acrocarpospora phusangensis NBRC 108782.</title>
        <authorList>
            <person name="Komaki H."/>
            <person name="Tamura T."/>
        </authorList>
    </citation>
    <scope>NUCLEOTIDE SEQUENCE</scope>
    <source>
        <strain evidence="1">NBRC 108782</strain>
    </source>
</reference>
<dbReference type="Proteomes" id="UP000640052">
    <property type="component" value="Unassembled WGS sequence"/>
</dbReference>
<evidence type="ECO:0000313" key="1">
    <source>
        <dbReference type="EMBL" id="GIH25825.1"/>
    </source>
</evidence>
<name>A0A919QG37_9ACTN</name>
<dbReference type="NCBIfam" id="TIGR04096">
    <property type="entry name" value="dnd_rel_methyl"/>
    <property type="match status" value="1"/>
</dbReference>
<proteinExistence type="predicted"/>
<protein>
    <submittedName>
        <fullName evidence="1">Uncharacterized protein</fullName>
    </submittedName>
</protein>
<keyword evidence="2" id="KW-1185">Reference proteome</keyword>
<dbReference type="EMBL" id="BOOA01000033">
    <property type="protein sequence ID" value="GIH25825.1"/>
    <property type="molecule type" value="Genomic_DNA"/>
</dbReference>
<gene>
    <name evidence="1" type="ORF">Aph01nite_41350</name>
</gene>
<dbReference type="AlphaFoldDB" id="A0A919QG37"/>
<sequence>MDIKASGWDPHYHPEAQLADADIVLLTYVLNIIEDPDERRRTLLQAWGLARETIVVSTRLTWDKSRVKGEAFGDGIVTSRRTFQHLFDASELRSYVEDITGVRCVSATPGVVYAFKHDEARLSYLVRRIAPAAPWLASDDAASAIASVVDYTEQRGRVPRLEEMPAQMADLLAHVNTSELQRIVRASADIEKITEGVKRSTLSTLLFLGVELFNGRAPFACLPLSVQLDVRAFFTSYKEACRRSDRLLLKLRDDSYVRAAMSSSKVGKLTPTALYVHSRAVDHLPVVLRLYEHCASIAAGRPPEWTVAKLRHRGRGVSWLNYPDFDVDPHPRLRSSYMVDLAALQTSFMSYEESLNRPLLHRKHEFLHPDDPDVPKYRRLTDSELRAGLYTNPHLIGTEQGWEAELVRCGRELRGHRLVRRT</sequence>
<evidence type="ECO:0000313" key="2">
    <source>
        <dbReference type="Proteomes" id="UP000640052"/>
    </source>
</evidence>
<comment type="caution">
    <text evidence="1">The sequence shown here is derived from an EMBL/GenBank/DDBJ whole genome shotgun (WGS) entry which is preliminary data.</text>
</comment>
<accession>A0A919QG37</accession>